<dbReference type="SFLD" id="SFLDS00003">
    <property type="entry name" value="Haloacid_Dehalogenase"/>
    <property type="match status" value="1"/>
</dbReference>
<dbReference type="Pfam" id="PF00702">
    <property type="entry name" value="Hydrolase"/>
    <property type="match status" value="1"/>
</dbReference>
<proteinExistence type="predicted"/>
<accession>A0A191YU65</accession>
<dbReference type="InterPro" id="IPR023214">
    <property type="entry name" value="HAD_sf"/>
</dbReference>
<dbReference type="EMBL" id="CP014870">
    <property type="protein sequence ID" value="ANJ56276.1"/>
    <property type="molecule type" value="Genomic_DNA"/>
</dbReference>
<dbReference type="AlphaFoldDB" id="A0A191YU65"/>
<dbReference type="OrthoDB" id="5865007at2"/>
<dbReference type="STRING" id="1853130.PMA3_14445"/>
<dbReference type="Proteomes" id="UP000078354">
    <property type="component" value="Chromosome"/>
</dbReference>
<keyword evidence="1" id="KW-0378">Hydrolase</keyword>
<dbReference type="SUPFAM" id="SSF56784">
    <property type="entry name" value="HAD-like"/>
    <property type="match status" value="1"/>
</dbReference>
<gene>
    <name evidence="2" type="ORF">PMA3_14445</name>
</gene>
<evidence type="ECO:0000313" key="2">
    <source>
        <dbReference type="EMBL" id="ANJ56276.1"/>
    </source>
</evidence>
<reference evidence="2 3" key="1">
    <citation type="journal article" date="2018" name="Syst. Appl. Microbiol.">
        <title>Pseudomonas silesiensis sp. nov. strain A3T isolated from a biological pesticide sewage treatment plant and analysis of the complete genome sequence.</title>
        <authorList>
            <person name="Kaminski M.A."/>
            <person name="Furmanczyk E.M."/>
            <person name="Sobczak A."/>
            <person name="Dziembowski A."/>
            <person name="Lipinski L."/>
        </authorList>
    </citation>
    <scope>NUCLEOTIDE SEQUENCE [LARGE SCALE GENOMIC DNA]</scope>
    <source>
        <strain evidence="2 3">A3</strain>
    </source>
</reference>
<evidence type="ECO:0000256" key="1">
    <source>
        <dbReference type="ARBA" id="ARBA00022801"/>
    </source>
</evidence>
<protein>
    <recommendedName>
        <fullName evidence="4">Haloacid dehalogenase</fullName>
    </recommendedName>
</protein>
<dbReference type="GO" id="GO:0016787">
    <property type="term" value="F:hydrolase activity"/>
    <property type="evidence" value="ECO:0007669"/>
    <property type="project" value="UniProtKB-KW"/>
</dbReference>
<dbReference type="InterPro" id="IPR006439">
    <property type="entry name" value="HAD-SF_hydro_IA"/>
</dbReference>
<dbReference type="SFLD" id="SFLDG01129">
    <property type="entry name" value="C1.5:_HAD__Beta-PGM__Phosphata"/>
    <property type="match status" value="1"/>
</dbReference>
<dbReference type="KEGG" id="psil:PMA3_14445"/>
<dbReference type="RefSeq" id="WP_064677792.1">
    <property type="nucleotide sequence ID" value="NZ_CP014870.1"/>
</dbReference>
<evidence type="ECO:0000313" key="3">
    <source>
        <dbReference type="Proteomes" id="UP000078354"/>
    </source>
</evidence>
<sequence length="230" mass="26172">MRTFKAITFDFWGTLVDVDTSGQLGMGKVLAESEVTGINVKDLYFQWDDATVRRYRSTTWRPYFDNALLGLKDVLEPLGFETSPERWRDLTETLLVTMTGEAKPHPEVLEIISVLKQHYPLMPITNMDNRLFELNPFKAEFSMATTAEEAKAFKPSALIFQRAIDRLSVPAQDILHVSLSQFADLEGAMPLGMNVAWINRYGEARGKFTPAPLYEFRNLSGLRDVIEASW</sequence>
<name>A0A191YU65_9PSED</name>
<dbReference type="Gene3D" id="3.40.50.1000">
    <property type="entry name" value="HAD superfamily/HAD-like"/>
    <property type="match status" value="1"/>
</dbReference>
<keyword evidence="3" id="KW-1185">Reference proteome</keyword>
<dbReference type="Gene3D" id="1.10.150.240">
    <property type="entry name" value="Putative phosphatase, domain 2"/>
    <property type="match status" value="1"/>
</dbReference>
<dbReference type="PANTHER" id="PTHR43316:SF3">
    <property type="entry name" value="HALOACID DEHALOGENASE, TYPE II (AFU_ORTHOLOGUE AFUA_2G07750)-RELATED"/>
    <property type="match status" value="1"/>
</dbReference>
<organism evidence="2 3">
    <name type="scientific">Pseudomonas silesiensis</name>
    <dbReference type="NCBI Taxonomy" id="1853130"/>
    <lineage>
        <taxon>Bacteria</taxon>
        <taxon>Pseudomonadati</taxon>
        <taxon>Pseudomonadota</taxon>
        <taxon>Gammaproteobacteria</taxon>
        <taxon>Pseudomonadales</taxon>
        <taxon>Pseudomonadaceae</taxon>
        <taxon>Pseudomonas</taxon>
    </lineage>
</organism>
<dbReference type="InterPro" id="IPR023198">
    <property type="entry name" value="PGP-like_dom2"/>
</dbReference>
<dbReference type="InterPro" id="IPR051540">
    <property type="entry name" value="S-2-haloacid_dehalogenase"/>
</dbReference>
<evidence type="ECO:0008006" key="4">
    <source>
        <dbReference type="Google" id="ProtNLM"/>
    </source>
</evidence>
<dbReference type="PANTHER" id="PTHR43316">
    <property type="entry name" value="HYDROLASE, HALOACID DELAHOGENASE-RELATED"/>
    <property type="match status" value="1"/>
</dbReference>
<dbReference type="InterPro" id="IPR036412">
    <property type="entry name" value="HAD-like_sf"/>
</dbReference>
<dbReference type="PRINTS" id="PR00413">
    <property type="entry name" value="HADHALOGNASE"/>
</dbReference>